<organism evidence="4 5">
    <name type="scientific">Paenalkalicoccus suaedae</name>
    <dbReference type="NCBI Taxonomy" id="2592382"/>
    <lineage>
        <taxon>Bacteria</taxon>
        <taxon>Bacillati</taxon>
        <taxon>Bacillota</taxon>
        <taxon>Bacilli</taxon>
        <taxon>Bacillales</taxon>
        <taxon>Bacillaceae</taxon>
        <taxon>Paenalkalicoccus</taxon>
    </lineage>
</organism>
<gene>
    <name evidence="4" type="ORF">FLK61_40025</name>
</gene>
<dbReference type="AlphaFoldDB" id="A0A859FIR2"/>
<keyword evidence="1" id="KW-0479">Metal-binding</keyword>
<dbReference type="InterPro" id="IPR002125">
    <property type="entry name" value="CMP_dCMP_dom"/>
</dbReference>
<dbReference type="Gene3D" id="3.40.140.10">
    <property type="entry name" value="Cytidine Deaminase, domain 2"/>
    <property type="match status" value="1"/>
</dbReference>
<dbReference type="GO" id="GO:0008270">
    <property type="term" value="F:zinc ion binding"/>
    <property type="evidence" value="ECO:0007669"/>
    <property type="project" value="InterPro"/>
</dbReference>
<keyword evidence="2" id="KW-0862">Zinc</keyword>
<evidence type="ECO:0000259" key="3">
    <source>
        <dbReference type="PROSITE" id="PS51747"/>
    </source>
</evidence>
<sequence length="148" mass="16451">MKHEELVKRCVKLAERNVRDGQAPFAAIVTRGGEVVSEAVNDGKATFDPTAHGEIRAIQMAGTKLETTDLSDCELYTNCEPCPMCLAAIHWSGIKQVYYGLSIGQQAEFDEMPQELYEAFRTGEHSVKLHDYSGKVDGAAPFRLEERE</sequence>
<dbReference type="RefSeq" id="WP_176010767.1">
    <property type="nucleotide sequence ID" value="NZ_CP041372.2"/>
</dbReference>
<evidence type="ECO:0000313" key="4">
    <source>
        <dbReference type="EMBL" id="QKS72800.1"/>
    </source>
</evidence>
<name>A0A859FIR2_9BACI</name>
<dbReference type="InterPro" id="IPR016193">
    <property type="entry name" value="Cytidine_deaminase-like"/>
</dbReference>
<dbReference type="PROSITE" id="PS51747">
    <property type="entry name" value="CYT_DCMP_DEAMINASES_2"/>
    <property type="match status" value="1"/>
</dbReference>
<dbReference type="GO" id="GO:0006152">
    <property type="term" value="P:purine nucleoside catabolic process"/>
    <property type="evidence" value="ECO:0007669"/>
    <property type="project" value="TreeGrafter"/>
</dbReference>
<dbReference type="KEGG" id="psua:FLK61_40025"/>
<dbReference type="CDD" id="cd01285">
    <property type="entry name" value="nucleoside_deaminase"/>
    <property type="match status" value="1"/>
</dbReference>
<keyword evidence="5" id="KW-1185">Reference proteome</keyword>
<dbReference type="PANTHER" id="PTHR11079:SF161">
    <property type="entry name" value="CMP_DCMP-TYPE DEAMINASE DOMAIN-CONTAINING PROTEIN"/>
    <property type="match status" value="1"/>
</dbReference>
<feature type="domain" description="CMP/dCMP-type deaminase" evidence="3">
    <location>
        <begin position="1"/>
        <end position="123"/>
    </location>
</feature>
<dbReference type="SUPFAM" id="SSF53927">
    <property type="entry name" value="Cytidine deaminase-like"/>
    <property type="match status" value="1"/>
</dbReference>
<evidence type="ECO:0000256" key="2">
    <source>
        <dbReference type="ARBA" id="ARBA00022833"/>
    </source>
</evidence>
<proteinExistence type="predicted"/>
<reference evidence="5" key="1">
    <citation type="submission" date="2019-07" db="EMBL/GenBank/DDBJ databases">
        <title>Bacillus alkalisoli sp. nov. isolated from saline soil.</title>
        <authorList>
            <person name="Sun J.-Q."/>
            <person name="Xu L."/>
        </authorList>
    </citation>
    <scope>NUCLEOTIDE SEQUENCE [LARGE SCALE GENOMIC DNA]</scope>
    <source>
        <strain evidence="5">M4U3P1</strain>
    </source>
</reference>
<evidence type="ECO:0000256" key="1">
    <source>
        <dbReference type="ARBA" id="ARBA00022723"/>
    </source>
</evidence>
<dbReference type="GO" id="GO:0047974">
    <property type="term" value="F:guanosine deaminase activity"/>
    <property type="evidence" value="ECO:0007669"/>
    <property type="project" value="TreeGrafter"/>
</dbReference>
<dbReference type="EMBL" id="CP041372">
    <property type="protein sequence ID" value="QKS72800.1"/>
    <property type="molecule type" value="Genomic_DNA"/>
</dbReference>
<evidence type="ECO:0000313" key="5">
    <source>
        <dbReference type="Proteomes" id="UP000318138"/>
    </source>
</evidence>
<dbReference type="InterPro" id="IPR016192">
    <property type="entry name" value="APOBEC/CMP_deaminase_Zn-bd"/>
</dbReference>
<protein>
    <submittedName>
        <fullName evidence="4">Nucleoside deaminase</fullName>
    </submittedName>
</protein>
<dbReference type="Proteomes" id="UP000318138">
    <property type="component" value="Chromosome"/>
</dbReference>
<accession>A0A859FIR2</accession>
<dbReference type="Pfam" id="PF00383">
    <property type="entry name" value="dCMP_cyt_deam_1"/>
    <property type="match status" value="1"/>
</dbReference>
<dbReference type="PANTHER" id="PTHR11079">
    <property type="entry name" value="CYTOSINE DEAMINASE FAMILY MEMBER"/>
    <property type="match status" value="1"/>
</dbReference>
<dbReference type="PROSITE" id="PS00903">
    <property type="entry name" value="CYT_DCMP_DEAMINASES_1"/>
    <property type="match status" value="1"/>
</dbReference>